<dbReference type="AlphaFoldDB" id="N1VYX7"/>
<dbReference type="EMBL" id="AOGW02000008">
    <property type="protein sequence ID" value="EMY62250.1"/>
    <property type="molecule type" value="Genomic_DNA"/>
</dbReference>
<accession>N1VYX7</accession>
<reference evidence="2" key="1">
    <citation type="submission" date="2013-03" db="EMBL/GenBank/DDBJ databases">
        <authorList>
            <person name="Harkins D.M."/>
            <person name="Durkin A.S."/>
            <person name="Brinkac L.M."/>
            <person name="Haft D.H."/>
            <person name="Selengut J.D."/>
            <person name="Sanka R."/>
            <person name="DePew J."/>
            <person name="Purushe J."/>
            <person name="Hartskeerl R.A."/>
            <person name="Ahmed A."/>
            <person name="van der Linden H."/>
            <person name="Goris M.G.A."/>
            <person name="Vinetz J.M."/>
            <person name="Sutton G.G."/>
            <person name="Nierman W.C."/>
            <person name="Fouts D.E."/>
        </authorList>
    </citation>
    <scope>NUCLEOTIDE SEQUENCE [LARGE SCALE GENOMIC DNA]</scope>
    <source>
        <strain evidence="2">LT 11-33</strain>
    </source>
</reference>
<organism evidence="2 3">
    <name type="scientific">Leptospira terpstrae serovar Hualin str. LT 11-33 = ATCC 700639</name>
    <dbReference type="NCBI Taxonomy" id="1257025"/>
    <lineage>
        <taxon>Bacteria</taxon>
        <taxon>Pseudomonadati</taxon>
        <taxon>Spirochaetota</taxon>
        <taxon>Spirochaetia</taxon>
        <taxon>Leptospirales</taxon>
        <taxon>Leptospiraceae</taxon>
        <taxon>Leptospira</taxon>
    </lineage>
</organism>
<evidence type="ECO:0000313" key="3">
    <source>
        <dbReference type="Proteomes" id="UP000012371"/>
    </source>
</evidence>
<evidence type="ECO:0000256" key="1">
    <source>
        <dbReference type="SAM" id="SignalP"/>
    </source>
</evidence>
<proteinExistence type="predicted"/>
<name>N1VYX7_9LEPT</name>
<feature type="signal peptide" evidence="1">
    <location>
        <begin position="1"/>
        <end position="21"/>
    </location>
</feature>
<protein>
    <submittedName>
        <fullName evidence="2">Uncharacterized protein</fullName>
    </submittedName>
</protein>
<keyword evidence="3" id="KW-1185">Reference proteome</keyword>
<feature type="chain" id="PRO_5004112821" evidence="1">
    <location>
        <begin position="22"/>
        <end position="90"/>
    </location>
</feature>
<evidence type="ECO:0000313" key="2">
    <source>
        <dbReference type="EMBL" id="EMY62250.1"/>
    </source>
</evidence>
<keyword evidence="1" id="KW-0732">Signal</keyword>
<dbReference type="RefSeq" id="WP_002972996.1">
    <property type="nucleotide sequence ID" value="NZ_AOGW02000008.1"/>
</dbReference>
<comment type="caution">
    <text evidence="2">The sequence shown here is derived from an EMBL/GenBank/DDBJ whole genome shotgun (WGS) entry which is preliminary data.</text>
</comment>
<dbReference type="Proteomes" id="UP000012371">
    <property type="component" value="Unassembled WGS sequence"/>
</dbReference>
<sequence>MENTIRIIVGILFLFAGSIQATDVTNQDSTAYTVKVQGEGNLSISTHNIAANGTLYGLCGYTFCSFEIPGHKVNANRDGKLTIRNGKFVQ</sequence>
<gene>
    <name evidence="2" type="ORF">LEP1GSC203_2219</name>
</gene>